<reference evidence="9" key="1">
    <citation type="submission" date="2025-08" db="UniProtKB">
        <authorList>
            <consortium name="Ensembl"/>
        </authorList>
    </citation>
    <scope>IDENTIFICATION</scope>
</reference>
<dbReference type="GO" id="GO:0007155">
    <property type="term" value="P:cell adhesion"/>
    <property type="evidence" value="ECO:0007669"/>
    <property type="project" value="UniProtKB-KW"/>
</dbReference>
<keyword evidence="3" id="KW-0272">Extracellular matrix</keyword>
<reference evidence="9" key="2">
    <citation type="submission" date="2025-09" db="UniProtKB">
        <authorList>
            <consortium name="Ensembl"/>
        </authorList>
    </citation>
    <scope>IDENTIFICATION</scope>
</reference>
<evidence type="ECO:0000259" key="8">
    <source>
        <dbReference type="PROSITE" id="PS50234"/>
    </source>
</evidence>
<keyword evidence="5" id="KW-0677">Repeat</keyword>
<organism evidence="9 10">
    <name type="scientific">Leptobrachium leishanense</name>
    <name type="common">Leishan spiny toad</name>
    <dbReference type="NCBI Taxonomy" id="445787"/>
    <lineage>
        <taxon>Eukaryota</taxon>
        <taxon>Metazoa</taxon>
        <taxon>Chordata</taxon>
        <taxon>Craniata</taxon>
        <taxon>Vertebrata</taxon>
        <taxon>Euteleostomi</taxon>
        <taxon>Amphibia</taxon>
        <taxon>Batrachia</taxon>
        <taxon>Anura</taxon>
        <taxon>Pelobatoidea</taxon>
        <taxon>Megophryidae</taxon>
        <taxon>Leptobrachium</taxon>
    </lineage>
</organism>
<dbReference type="InterPro" id="IPR050525">
    <property type="entry name" value="ECM_Assembly_Org"/>
</dbReference>
<keyword evidence="6" id="KW-0130">Cell adhesion</keyword>
<evidence type="ECO:0000256" key="5">
    <source>
        <dbReference type="ARBA" id="ARBA00022737"/>
    </source>
</evidence>
<evidence type="ECO:0000256" key="6">
    <source>
        <dbReference type="ARBA" id="ARBA00022889"/>
    </source>
</evidence>
<dbReference type="SUPFAM" id="SSF53300">
    <property type="entry name" value="vWA-like"/>
    <property type="match status" value="2"/>
</dbReference>
<dbReference type="SMART" id="SM00327">
    <property type="entry name" value="VWA"/>
    <property type="match status" value="2"/>
</dbReference>
<keyword evidence="7" id="KW-0176">Collagen</keyword>
<proteinExistence type="predicted"/>
<dbReference type="Ensembl" id="ENSLLET00000024162.1">
    <property type="protein sequence ID" value="ENSLLEP00000023284.1"/>
    <property type="gene ID" value="ENSLLEG00000014750.1"/>
</dbReference>
<name>A0A8C5PIM4_9ANUR</name>
<accession>A0A8C5PIM4</accession>
<dbReference type="OrthoDB" id="6132182at2759"/>
<keyword evidence="10" id="KW-1185">Reference proteome</keyword>
<dbReference type="GO" id="GO:0005615">
    <property type="term" value="C:extracellular space"/>
    <property type="evidence" value="ECO:0007669"/>
    <property type="project" value="TreeGrafter"/>
</dbReference>
<dbReference type="PANTHER" id="PTHR24020">
    <property type="entry name" value="COLLAGEN ALPHA"/>
    <property type="match status" value="1"/>
</dbReference>
<dbReference type="InterPro" id="IPR036465">
    <property type="entry name" value="vWFA_dom_sf"/>
</dbReference>
<dbReference type="GO" id="GO:0005581">
    <property type="term" value="C:collagen trimer"/>
    <property type="evidence" value="ECO:0007669"/>
    <property type="project" value="UniProtKB-KW"/>
</dbReference>
<evidence type="ECO:0000313" key="9">
    <source>
        <dbReference type="Ensembl" id="ENSLLEP00000023284.1"/>
    </source>
</evidence>
<dbReference type="PROSITE" id="PS50234">
    <property type="entry name" value="VWFA"/>
    <property type="match status" value="2"/>
</dbReference>
<dbReference type="Gene3D" id="3.40.50.410">
    <property type="entry name" value="von Willebrand factor, type A domain"/>
    <property type="match status" value="2"/>
</dbReference>
<sequence>MLLIYFSCFLFIVDESAKRDIVFLIDGSNNARAIFPSFRSFIQSVVENLDVDLEKTRIAVVQYGDSVRPVFLLNTYPDSQGMVGSIRSMAAIGGASLNTGSALDYVTRNVFTASAGSRASQGVAQFLVLLTSGRSSDDFSRQAAVLRASGVVTYAIGVGRVDQAELQTIAFTPRFVLFVPEVTQLQTAYQTVSRQVSETSRKDIEGVLTSLPPGMVYSNVKVLQTFSFNNNTEFASKRDILFLVDASSNVAGKFPLVRDFVLGITESLNISPDDTRVSVAQVGDSVKVEFKFDSFPNKQEVINAVKRMRLKPEKNFNVGAALTYAHDNLFTPDSGSRIEEGIPQYLVLLSAGRSEDDVEAPANKLKRSGVVTFAVKGSTDVDVDQLEKIVLAPQFVVSADSLTELSAIQPQFTYLLKTVTVERPTPVNALQTKYNTKFFNTFQN</sequence>
<feature type="domain" description="VWFA" evidence="8">
    <location>
        <begin position="20"/>
        <end position="192"/>
    </location>
</feature>
<evidence type="ECO:0000256" key="4">
    <source>
        <dbReference type="ARBA" id="ARBA00022729"/>
    </source>
</evidence>
<dbReference type="PANTHER" id="PTHR24020:SF13">
    <property type="entry name" value="COLLAGEN ALPHA-3(VI) CHAIN"/>
    <property type="match status" value="1"/>
</dbReference>
<dbReference type="GeneTree" id="ENSGT00940000156462"/>
<protein>
    <recommendedName>
        <fullName evidence="8">VWFA domain-containing protein</fullName>
    </recommendedName>
</protein>
<evidence type="ECO:0000256" key="7">
    <source>
        <dbReference type="ARBA" id="ARBA00023119"/>
    </source>
</evidence>
<dbReference type="AlphaFoldDB" id="A0A8C5PIM4"/>
<dbReference type="FunFam" id="3.40.50.410:FF:000003">
    <property type="entry name" value="Collagen type VI alpha 3 chain"/>
    <property type="match status" value="2"/>
</dbReference>
<comment type="subcellular location">
    <subcellularLocation>
        <location evidence="1">Secreted</location>
        <location evidence="1">Extracellular space</location>
        <location evidence="1">Extracellular matrix</location>
    </subcellularLocation>
</comment>
<dbReference type="PRINTS" id="PR00453">
    <property type="entry name" value="VWFADOMAIN"/>
</dbReference>
<evidence type="ECO:0000256" key="2">
    <source>
        <dbReference type="ARBA" id="ARBA00022525"/>
    </source>
</evidence>
<feature type="domain" description="VWFA" evidence="8">
    <location>
        <begin position="239"/>
        <end position="419"/>
    </location>
</feature>
<dbReference type="Proteomes" id="UP000694569">
    <property type="component" value="Unplaced"/>
</dbReference>
<dbReference type="InterPro" id="IPR002035">
    <property type="entry name" value="VWF_A"/>
</dbReference>
<keyword evidence="2" id="KW-0964">Secreted</keyword>
<keyword evidence="4" id="KW-0732">Signal</keyword>
<evidence type="ECO:0000313" key="10">
    <source>
        <dbReference type="Proteomes" id="UP000694569"/>
    </source>
</evidence>
<dbReference type="Pfam" id="PF00092">
    <property type="entry name" value="VWA"/>
    <property type="match status" value="2"/>
</dbReference>
<evidence type="ECO:0000256" key="1">
    <source>
        <dbReference type="ARBA" id="ARBA00004498"/>
    </source>
</evidence>
<evidence type="ECO:0000256" key="3">
    <source>
        <dbReference type="ARBA" id="ARBA00022530"/>
    </source>
</evidence>